<reference evidence="1 2" key="1">
    <citation type="submission" date="2022-01" db="EMBL/GenBank/DDBJ databases">
        <title>A chromosomal length assembly of Cordylochernes scorpioides.</title>
        <authorList>
            <person name="Zeh D."/>
            <person name="Zeh J."/>
        </authorList>
    </citation>
    <scope>NUCLEOTIDE SEQUENCE [LARGE SCALE GENOMIC DNA]</scope>
    <source>
        <strain evidence="1">IN4F17</strain>
        <tissue evidence="1">Whole Body</tissue>
    </source>
</reference>
<dbReference type="SUPFAM" id="SSF56672">
    <property type="entry name" value="DNA/RNA polymerases"/>
    <property type="match status" value="1"/>
</dbReference>
<dbReference type="Pfam" id="PF05380">
    <property type="entry name" value="Peptidase_A17"/>
    <property type="match status" value="1"/>
</dbReference>
<dbReference type="EMBL" id="CP092877">
    <property type="protein sequence ID" value="UYV77428.1"/>
    <property type="molecule type" value="Genomic_DNA"/>
</dbReference>
<dbReference type="InterPro" id="IPR043502">
    <property type="entry name" value="DNA/RNA_pol_sf"/>
</dbReference>
<gene>
    <name evidence="1" type="ORF">LAZ67_15000995</name>
</gene>
<dbReference type="Proteomes" id="UP001235939">
    <property type="component" value="Chromosome 15"/>
</dbReference>
<evidence type="ECO:0000313" key="1">
    <source>
        <dbReference type="EMBL" id="UYV77428.1"/>
    </source>
</evidence>
<name>A0ABY6LBY1_9ARAC</name>
<dbReference type="PANTHER" id="PTHR47331">
    <property type="entry name" value="PHD-TYPE DOMAIN-CONTAINING PROTEIN"/>
    <property type="match status" value="1"/>
</dbReference>
<proteinExistence type="predicted"/>
<sequence>MLKQAFKEDALSQSRTFEWFARFKAGRTSVKDDLHTGRPLSLRNPENELKIKPSNARRTTMTIENLYDKLESYLLSLYSLGVTQDQNATFLYPMVESSLPEELIQFLRQEVKGEERLNYVRAGFGESSKRVTKPYTTRLHGTEVRDTEDPEHQGESFKGRTARGINRGMHVKTLVPRALLATALVRLVNHRNEEIVVRALLDQGSQFSILHKNVLQILNIPVSRVNAQIYGVNSIKGEEVRELAHFVIKPLGKEKWELPLQALLVDKMTGLLPGRGLCLPLTEELRSAQLADPQFEKSGKVDLILGADVYGSILLPEIRRCKKTQLCAQNTRLGWILSGELTGGNILGTTQVFSTHVQYEDNMEPLPFDPKLTETIVWRVVCHLCQRQIALERRLEKDEILRQEYRFFMGEYAELGHMTSLSEQSAKDEKGCCFIPHLAVRKNQPNRDNIRVVFNASTKTLNGLSFNERLYTGPKLQTDIFTILIKWRQYKVVVLTDIEKMYRQILVRPQDAENQSIFYLWNFPCSFPGTPNLIAIGTGQWKQISESSGGNKKRDISVDDIITGAETSMKTLNLRDELIGLLKGGGFVLKKWTSNDPAILKDITEESRLQLIMFEDTEVVKTLGVGWNPKEDCFVYNLQCTSATEEFTKRQMLSFVAKLYDPVGWLAPVIIVGKTMIQQLWVTGAKWDEPKEFTIRDLWRKFRDELKYLRSMRIPRCLGLEGMQEIQLHGFCDASEDAYAAAVYLKVPNYDNQVTLLAAKTRLTPMQRISIPKLDLCAAVLLTRLIARVLPVLDIDIKSIVCWTDSTIALNWIKPLSRALLAFIGNQMAEIQACRQIQEWRYVPTGDNPADIASRGILGSQLNGSTMRWNGPTWLA</sequence>
<keyword evidence="2" id="KW-1185">Reference proteome</keyword>
<evidence type="ECO:0008006" key="3">
    <source>
        <dbReference type="Google" id="ProtNLM"/>
    </source>
</evidence>
<evidence type="ECO:0000313" key="2">
    <source>
        <dbReference type="Proteomes" id="UP001235939"/>
    </source>
</evidence>
<dbReference type="InterPro" id="IPR008042">
    <property type="entry name" value="Retrotrans_Pao"/>
</dbReference>
<organism evidence="1 2">
    <name type="scientific">Cordylochernes scorpioides</name>
    <dbReference type="NCBI Taxonomy" id="51811"/>
    <lineage>
        <taxon>Eukaryota</taxon>
        <taxon>Metazoa</taxon>
        <taxon>Ecdysozoa</taxon>
        <taxon>Arthropoda</taxon>
        <taxon>Chelicerata</taxon>
        <taxon>Arachnida</taxon>
        <taxon>Pseudoscorpiones</taxon>
        <taxon>Cheliferoidea</taxon>
        <taxon>Chernetidae</taxon>
        <taxon>Cordylochernes</taxon>
    </lineage>
</organism>
<accession>A0ABY6LBY1</accession>
<protein>
    <recommendedName>
        <fullName evidence="3">Peptidase aspartic putative domain-containing protein</fullName>
    </recommendedName>
</protein>